<proteinExistence type="predicted"/>
<evidence type="ECO:0000256" key="1">
    <source>
        <dbReference type="ARBA" id="ARBA00022801"/>
    </source>
</evidence>
<name>A0A9D2I6E6_9FIRM</name>
<organism evidence="3 4">
    <name type="scientific">Candidatus Eisenbergiella merdipullorum</name>
    <dbReference type="NCBI Taxonomy" id="2838553"/>
    <lineage>
        <taxon>Bacteria</taxon>
        <taxon>Bacillati</taxon>
        <taxon>Bacillota</taxon>
        <taxon>Clostridia</taxon>
        <taxon>Lachnospirales</taxon>
        <taxon>Lachnospiraceae</taxon>
        <taxon>Eisenbergiella</taxon>
    </lineage>
</organism>
<dbReference type="InterPro" id="IPR002901">
    <property type="entry name" value="MGlyc_endo_b_GlcNAc-like_dom"/>
</dbReference>
<dbReference type="Gene3D" id="1.10.530.10">
    <property type="match status" value="1"/>
</dbReference>
<evidence type="ECO:0000313" key="3">
    <source>
        <dbReference type="EMBL" id="HJA92403.1"/>
    </source>
</evidence>
<protein>
    <submittedName>
        <fullName evidence="3">Glucosaminidase domain-containing protein</fullName>
    </submittedName>
</protein>
<comment type="caution">
    <text evidence="3">The sequence shown here is derived from an EMBL/GenBank/DDBJ whole genome shotgun (WGS) entry which is preliminary data.</text>
</comment>
<reference evidence="3" key="1">
    <citation type="journal article" date="2021" name="PeerJ">
        <title>Extensive microbial diversity within the chicken gut microbiome revealed by metagenomics and culture.</title>
        <authorList>
            <person name="Gilroy R."/>
            <person name="Ravi A."/>
            <person name="Getino M."/>
            <person name="Pursley I."/>
            <person name="Horton D.L."/>
            <person name="Alikhan N.F."/>
            <person name="Baker D."/>
            <person name="Gharbi K."/>
            <person name="Hall N."/>
            <person name="Watson M."/>
            <person name="Adriaenssens E.M."/>
            <person name="Foster-Nyarko E."/>
            <person name="Jarju S."/>
            <person name="Secka A."/>
            <person name="Antonio M."/>
            <person name="Oren A."/>
            <person name="Chaudhuri R.R."/>
            <person name="La Ragione R."/>
            <person name="Hildebrand F."/>
            <person name="Pallen M.J."/>
        </authorList>
    </citation>
    <scope>NUCLEOTIDE SEQUENCE</scope>
    <source>
        <strain evidence="3">CHK179-7159</strain>
    </source>
</reference>
<dbReference type="PANTHER" id="PTHR33308">
    <property type="entry name" value="PEPTIDOGLYCAN HYDROLASE FLGJ"/>
    <property type="match status" value="1"/>
</dbReference>
<evidence type="ECO:0000259" key="2">
    <source>
        <dbReference type="SMART" id="SM00047"/>
    </source>
</evidence>
<dbReference type="AlphaFoldDB" id="A0A9D2I6E6"/>
<keyword evidence="1" id="KW-0378">Hydrolase</keyword>
<dbReference type="EMBL" id="DWYY01000052">
    <property type="protein sequence ID" value="HJA92403.1"/>
    <property type="molecule type" value="Genomic_DNA"/>
</dbReference>
<gene>
    <name evidence="3" type="ORF">H9717_04705</name>
</gene>
<dbReference type="PANTHER" id="PTHR33308:SF9">
    <property type="entry name" value="PEPTIDOGLYCAN HYDROLASE FLGJ"/>
    <property type="match status" value="1"/>
</dbReference>
<sequence length="260" mass="28007">MLIECCFVDDPEDVALYNADRMAAAIVAGITGQAAETTADAAKLAAMSQSEFVDWIGQLAAQDMKTSGILASVTTAQSILESGYGKSELALNALNLGGMKAELSGNTWPSVWDGKIYTKDTAEQEPDGTYITIKADFRAYPSVAAYLADHSAYLAGAKKGDSLRYAGIVGCKDYRTAFQILKDGGYATSIDYVDKLCTVVEKWNLTRYDGATPVGQSEIYWLSAADVYTEAEADAVKVQLEQAWPGLNLLKRRGIVTKAY</sequence>
<feature type="domain" description="Mannosyl-glycoprotein endo-beta-N-acetylglucosamidase-like" evidence="2">
    <location>
        <begin position="43"/>
        <end position="209"/>
    </location>
</feature>
<dbReference type="SMART" id="SM00047">
    <property type="entry name" value="LYZ2"/>
    <property type="match status" value="1"/>
</dbReference>
<dbReference type="Proteomes" id="UP000886858">
    <property type="component" value="Unassembled WGS sequence"/>
</dbReference>
<dbReference type="Gene3D" id="4.10.80.30">
    <property type="entry name" value="DNA polymerase, domain 6"/>
    <property type="match status" value="1"/>
</dbReference>
<dbReference type="GO" id="GO:0004040">
    <property type="term" value="F:amidase activity"/>
    <property type="evidence" value="ECO:0007669"/>
    <property type="project" value="InterPro"/>
</dbReference>
<dbReference type="Pfam" id="PF01832">
    <property type="entry name" value="Glucosaminidase"/>
    <property type="match status" value="1"/>
</dbReference>
<dbReference type="InterPro" id="IPR051056">
    <property type="entry name" value="Glycosyl_Hydrolase_73"/>
</dbReference>
<accession>A0A9D2I6E6</accession>
<reference evidence="3" key="2">
    <citation type="submission" date="2021-04" db="EMBL/GenBank/DDBJ databases">
        <authorList>
            <person name="Gilroy R."/>
        </authorList>
    </citation>
    <scope>NUCLEOTIDE SEQUENCE</scope>
    <source>
        <strain evidence="3">CHK179-7159</strain>
    </source>
</reference>
<evidence type="ECO:0000313" key="4">
    <source>
        <dbReference type="Proteomes" id="UP000886858"/>
    </source>
</evidence>